<protein>
    <recommendedName>
        <fullName evidence="2 7">GTPase Era</fullName>
    </recommendedName>
</protein>
<keyword evidence="7" id="KW-0472">Membrane</keyword>
<keyword evidence="7" id="KW-1003">Cell membrane</keyword>
<organism evidence="12 13">
    <name type="scientific">Croceimicrobium hydrocarbonivorans</name>
    <dbReference type="NCBI Taxonomy" id="2761580"/>
    <lineage>
        <taxon>Bacteria</taxon>
        <taxon>Pseudomonadati</taxon>
        <taxon>Bacteroidota</taxon>
        <taxon>Flavobacteriia</taxon>
        <taxon>Flavobacteriales</taxon>
        <taxon>Owenweeksiaceae</taxon>
        <taxon>Croceimicrobium</taxon>
    </lineage>
</organism>
<evidence type="ECO:0000256" key="4">
    <source>
        <dbReference type="ARBA" id="ARBA00022741"/>
    </source>
</evidence>
<evidence type="ECO:0000259" key="10">
    <source>
        <dbReference type="PROSITE" id="PS50823"/>
    </source>
</evidence>
<accession>A0A7H0VBC8</accession>
<keyword evidence="7" id="KW-0699">rRNA-binding</keyword>
<dbReference type="InterPro" id="IPR009019">
    <property type="entry name" value="KH_sf_prok-type"/>
</dbReference>
<feature type="region of interest" description="G5" evidence="8">
    <location>
        <begin position="149"/>
        <end position="151"/>
    </location>
</feature>
<dbReference type="GO" id="GO:0005886">
    <property type="term" value="C:plasma membrane"/>
    <property type="evidence" value="ECO:0007669"/>
    <property type="project" value="UniProtKB-SubCell"/>
</dbReference>
<proteinExistence type="inferred from homology"/>
<dbReference type="InterPro" id="IPR015946">
    <property type="entry name" value="KH_dom-like_a/b"/>
</dbReference>
<dbReference type="AlphaFoldDB" id="A0A7H0VBC8"/>
<comment type="function">
    <text evidence="7">An essential GTPase that binds both GDP and GTP, with rapid nucleotide exchange. Plays a role in 16S rRNA processing and 30S ribosomal subunit biogenesis and possibly also in cell cycle regulation and energy metabolism.</text>
</comment>
<evidence type="ECO:0000256" key="7">
    <source>
        <dbReference type="HAMAP-Rule" id="MF_00367"/>
    </source>
</evidence>
<keyword evidence="4 7" id="KW-0547">Nucleotide-binding</keyword>
<dbReference type="NCBIfam" id="TIGR00231">
    <property type="entry name" value="small_GTP"/>
    <property type="match status" value="1"/>
</dbReference>
<evidence type="ECO:0000256" key="8">
    <source>
        <dbReference type="PROSITE-ProRule" id="PRU01050"/>
    </source>
</evidence>
<reference evidence="12 13" key="1">
    <citation type="submission" date="2020-08" db="EMBL/GenBank/DDBJ databases">
        <title>Croceimicrobium hydrocarbonivorans gen. nov., sp. nov., a novel marine bacterium isolated from a bacterial consortium that degrades polyethylene terephthalate.</title>
        <authorList>
            <person name="Liu R."/>
        </authorList>
    </citation>
    <scope>NUCLEOTIDE SEQUENCE [LARGE SCALE GENOMIC DNA]</scope>
    <source>
        <strain evidence="12 13">A20-9</strain>
    </source>
</reference>
<dbReference type="Gene3D" id="3.40.50.300">
    <property type="entry name" value="P-loop containing nucleotide triphosphate hydrolases"/>
    <property type="match status" value="1"/>
</dbReference>
<dbReference type="InterPro" id="IPR004044">
    <property type="entry name" value="KH_dom_type_2"/>
</dbReference>
<dbReference type="HAMAP" id="MF_00367">
    <property type="entry name" value="GTPase_Era"/>
    <property type="match status" value="1"/>
</dbReference>
<evidence type="ECO:0000259" key="11">
    <source>
        <dbReference type="PROSITE" id="PS51713"/>
    </source>
</evidence>
<comment type="subunit">
    <text evidence="7">Monomer.</text>
</comment>
<evidence type="ECO:0000256" key="9">
    <source>
        <dbReference type="RuleBase" id="RU003761"/>
    </source>
</evidence>
<dbReference type="GO" id="GO:0005829">
    <property type="term" value="C:cytosol"/>
    <property type="evidence" value="ECO:0007669"/>
    <property type="project" value="TreeGrafter"/>
</dbReference>
<dbReference type="Pfam" id="PF01926">
    <property type="entry name" value="MMR_HSR1"/>
    <property type="match status" value="1"/>
</dbReference>
<gene>
    <name evidence="7 12" type="primary">era</name>
    <name evidence="12" type="ORF">H4K34_11615</name>
</gene>
<evidence type="ECO:0000256" key="5">
    <source>
        <dbReference type="ARBA" id="ARBA00022884"/>
    </source>
</evidence>
<dbReference type="Gene3D" id="3.30.300.20">
    <property type="match status" value="1"/>
</dbReference>
<sequence length="293" mass="34204">MKHRAGYVNIIGNPNVGKSTLLNALLGEQLSITTPKAQTTRHRILGFLNGEDYQIVFSDTPGIIKPAYTLQERMMDFVHSTFEDADVFLYLVEPGIRSLKDEQVYEKLKRVKEPVFIILNKIDTIDQTRLEEEVEYWHSEFPDAAILPLSALNQFNIDVLTDRLKDLLPESPPYYDKEDLSDRNERFFVEEMVREQILFNYSKEIPYAVEVKVEEFKEEESIIRIRANIYVERNTQKGILVGAKGSMIKKTGTGARKKMESFFKKKVFLDLFVKVRKDWRSNDRDLNRFGYKS</sequence>
<evidence type="ECO:0000256" key="6">
    <source>
        <dbReference type="ARBA" id="ARBA00023134"/>
    </source>
</evidence>
<dbReference type="GO" id="GO:0070181">
    <property type="term" value="F:small ribosomal subunit rRNA binding"/>
    <property type="evidence" value="ECO:0007669"/>
    <property type="project" value="UniProtKB-UniRule"/>
</dbReference>
<dbReference type="FunFam" id="3.30.300.20:FF:000003">
    <property type="entry name" value="GTPase Era"/>
    <property type="match status" value="1"/>
</dbReference>
<comment type="similarity">
    <text evidence="1 7 8 9">Belongs to the TRAFAC class TrmE-Era-EngA-EngB-Septin-like GTPase superfamily. Era GTPase family.</text>
</comment>
<dbReference type="PANTHER" id="PTHR42698">
    <property type="entry name" value="GTPASE ERA"/>
    <property type="match status" value="1"/>
</dbReference>
<dbReference type="InterPro" id="IPR006073">
    <property type="entry name" value="GTP-bd"/>
</dbReference>
<dbReference type="NCBIfam" id="NF000908">
    <property type="entry name" value="PRK00089.1"/>
    <property type="match status" value="1"/>
</dbReference>
<dbReference type="GO" id="GO:0000028">
    <property type="term" value="P:ribosomal small subunit assembly"/>
    <property type="evidence" value="ECO:0007669"/>
    <property type="project" value="TreeGrafter"/>
</dbReference>
<feature type="domain" description="Era-type G" evidence="11">
    <location>
        <begin position="4"/>
        <end position="170"/>
    </location>
</feature>
<evidence type="ECO:0000313" key="12">
    <source>
        <dbReference type="EMBL" id="QNR23026.1"/>
    </source>
</evidence>
<dbReference type="InterPro" id="IPR005225">
    <property type="entry name" value="Small_GTP-bd"/>
</dbReference>
<keyword evidence="3 7" id="KW-0690">Ribosome biogenesis</keyword>
<evidence type="ECO:0000256" key="3">
    <source>
        <dbReference type="ARBA" id="ARBA00022517"/>
    </source>
</evidence>
<keyword evidence="5 7" id="KW-0694">RNA-binding</keyword>
<dbReference type="GO" id="GO:0005525">
    <property type="term" value="F:GTP binding"/>
    <property type="evidence" value="ECO:0007669"/>
    <property type="project" value="UniProtKB-UniRule"/>
</dbReference>
<dbReference type="Pfam" id="PF07650">
    <property type="entry name" value="KH_2"/>
    <property type="match status" value="1"/>
</dbReference>
<dbReference type="EMBL" id="CP060139">
    <property type="protein sequence ID" value="QNR23026.1"/>
    <property type="molecule type" value="Genomic_DNA"/>
</dbReference>
<feature type="region of interest" description="G2" evidence="8">
    <location>
        <begin position="38"/>
        <end position="42"/>
    </location>
</feature>
<keyword evidence="6 7" id="KW-0342">GTP-binding</keyword>
<keyword evidence="13" id="KW-1185">Reference proteome</keyword>
<dbReference type="PANTHER" id="PTHR42698:SF1">
    <property type="entry name" value="GTPASE ERA, MITOCHONDRIAL"/>
    <property type="match status" value="1"/>
</dbReference>
<dbReference type="PRINTS" id="PR00326">
    <property type="entry name" value="GTP1OBG"/>
</dbReference>
<feature type="binding site" evidence="7">
    <location>
        <begin position="120"/>
        <end position="123"/>
    </location>
    <ligand>
        <name>GTP</name>
        <dbReference type="ChEBI" id="CHEBI:37565"/>
    </ligand>
</feature>
<feature type="domain" description="KH type-2" evidence="10">
    <location>
        <begin position="201"/>
        <end position="277"/>
    </location>
</feature>
<dbReference type="GO" id="GO:0003924">
    <property type="term" value="F:GTPase activity"/>
    <property type="evidence" value="ECO:0007669"/>
    <property type="project" value="UniProtKB-UniRule"/>
</dbReference>
<feature type="binding site" evidence="7">
    <location>
        <begin position="59"/>
        <end position="63"/>
    </location>
    <ligand>
        <name>GTP</name>
        <dbReference type="ChEBI" id="CHEBI:37565"/>
    </ligand>
</feature>
<dbReference type="InterPro" id="IPR027417">
    <property type="entry name" value="P-loop_NTPase"/>
</dbReference>
<feature type="region of interest" description="G1" evidence="8">
    <location>
        <begin position="12"/>
        <end position="19"/>
    </location>
</feature>
<dbReference type="KEGG" id="chyd:H4K34_11615"/>
<dbReference type="PROSITE" id="PS50823">
    <property type="entry name" value="KH_TYPE_2"/>
    <property type="match status" value="1"/>
</dbReference>
<dbReference type="GO" id="GO:0043024">
    <property type="term" value="F:ribosomal small subunit binding"/>
    <property type="evidence" value="ECO:0007669"/>
    <property type="project" value="TreeGrafter"/>
</dbReference>
<name>A0A7H0VBC8_9FLAO</name>
<evidence type="ECO:0000256" key="2">
    <source>
        <dbReference type="ARBA" id="ARBA00020484"/>
    </source>
</evidence>
<dbReference type="PROSITE" id="PS51713">
    <property type="entry name" value="G_ERA"/>
    <property type="match status" value="1"/>
</dbReference>
<feature type="region of interest" description="G4" evidence="8">
    <location>
        <begin position="120"/>
        <end position="123"/>
    </location>
</feature>
<dbReference type="NCBIfam" id="TIGR00436">
    <property type="entry name" value="era"/>
    <property type="match status" value="1"/>
</dbReference>
<comment type="subcellular location">
    <subcellularLocation>
        <location evidence="7">Cytoplasm</location>
    </subcellularLocation>
    <subcellularLocation>
        <location evidence="7">Cell membrane</location>
        <topology evidence="7">Peripheral membrane protein</topology>
    </subcellularLocation>
</comment>
<dbReference type="RefSeq" id="WP_210757562.1">
    <property type="nucleotide sequence ID" value="NZ_CP060139.1"/>
</dbReference>
<dbReference type="SUPFAM" id="SSF52540">
    <property type="entry name" value="P-loop containing nucleoside triphosphate hydrolases"/>
    <property type="match status" value="1"/>
</dbReference>
<dbReference type="InterPro" id="IPR030388">
    <property type="entry name" value="G_ERA_dom"/>
</dbReference>
<dbReference type="Proteomes" id="UP000516305">
    <property type="component" value="Chromosome"/>
</dbReference>
<feature type="binding site" evidence="7">
    <location>
        <begin position="12"/>
        <end position="19"/>
    </location>
    <ligand>
        <name>GTP</name>
        <dbReference type="ChEBI" id="CHEBI:37565"/>
    </ligand>
</feature>
<dbReference type="SUPFAM" id="SSF54814">
    <property type="entry name" value="Prokaryotic type KH domain (KH-domain type II)"/>
    <property type="match status" value="1"/>
</dbReference>
<keyword evidence="7" id="KW-0963">Cytoplasm</keyword>
<dbReference type="CDD" id="cd04163">
    <property type="entry name" value="Era"/>
    <property type="match status" value="1"/>
</dbReference>
<evidence type="ECO:0000313" key="13">
    <source>
        <dbReference type="Proteomes" id="UP000516305"/>
    </source>
</evidence>
<feature type="region of interest" description="G3" evidence="8">
    <location>
        <begin position="59"/>
        <end position="62"/>
    </location>
</feature>
<dbReference type="InterPro" id="IPR005662">
    <property type="entry name" value="GTPase_Era-like"/>
</dbReference>
<dbReference type="CDD" id="cd22534">
    <property type="entry name" value="KH-II_Era"/>
    <property type="match status" value="1"/>
</dbReference>
<evidence type="ECO:0000256" key="1">
    <source>
        <dbReference type="ARBA" id="ARBA00007921"/>
    </source>
</evidence>